<evidence type="ECO:0000313" key="2">
    <source>
        <dbReference type="Proteomes" id="UP000075312"/>
    </source>
</evidence>
<evidence type="ECO:0000313" key="1">
    <source>
        <dbReference type="EMBL" id="KXV70244.1"/>
    </source>
</evidence>
<dbReference type="EMBL" id="LHZY01000083">
    <property type="protein sequence ID" value="KXV70244.1"/>
    <property type="molecule type" value="Genomic_DNA"/>
</dbReference>
<dbReference type="PATRIC" id="fig|178900.6.peg.3059"/>
<reference evidence="1 2" key="1">
    <citation type="submission" date="2015-06" db="EMBL/GenBank/DDBJ databases">
        <title>Improved classification and identification of acetic acid bacteria using matrix-assisted laser desorption/ionization time-of-flight mass spectrometry; Gluconobacter nephelii and Gluconobacter uchimurae are later heterotypic synonyms of Gluconobacter japonicus and Gluconobacter oxydans, respectively.</title>
        <authorList>
            <person name="Li L."/>
            <person name="Cleenwerck I."/>
            <person name="De Vuyst L."/>
            <person name="Vandamme P."/>
        </authorList>
    </citation>
    <scope>NUCLEOTIDE SEQUENCE [LARGE SCALE GENOMIC DNA]</scope>
    <source>
        <strain evidence="1 2">LMG 1608</strain>
    </source>
</reference>
<sequence length="88" mass="10179">MRKVLWWRDDAFPHRQIMTLRRRRVRSVQAQRAEQGDAGGEIALCAIGAAVGREPAGAEPPRGGVWVQFGWKFLRFVSYPQIKWLERC</sequence>
<proteinExistence type="predicted"/>
<protein>
    <submittedName>
        <fullName evidence="1">Uncharacterized protein</fullName>
    </submittedName>
</protein>
<comment type="caution">
    <text evidence="1">The sequence shown here is derived from an EMBL/GenBank/DDBJ whole genome shotgun (WGS) entry which is preliminary data.</text>
</comment>
<dbReference type="AlphaFoldDB" id="A0A149UQX6"/>
<accession>A0A149UQX6</accession>
<dbReference type="Proteomes" id="UP000075312">
    <property type="component" value="Unassembled WGS sequence"/>
</dbReference>
<gene>
    <name evidence="1" type="ORF">AD952_13415</name>
</gene>
<name>A0A149UQX6_9PROT</name>
<organism evidence="1 2">
    <name type="scientific">Acetobacter cerevisiae</name>
    <dbReference type="NCBI Taxonomy" id="178900"/>
    <lineage>
        <taxon>Bacteria</taxon>
        <taxon>Pseudomonadati</taxon>
        <taxon>Pseudomonadota</taxon>
        <taxon>Alphaproteobacteria</taxon>
        <taxon>Acetobacterales</taxon>
        <taxon>Acetobacteraceae</taxon>
        <taxon>Acetobacter</taxon>
    </lineage>
</organism>